<proteinExistence type="predicted"/>
<dbReference type="AlphaFoldDB" id="A0A0J8QKA9"/>
<name>A0A0J8QKA9_COCIT</name>
<reference evidence="3" key="1">
    <citation type="journal article" date="2010" name="Genome Res.">
        <title>Population genomic sequencing of Coccidioides fungi reveals recent hybridization and transposon control.</title>
        <authorList>
            <person name="Neafsey D.E."/>
            <person name="Barker B.M."/>
            <person name="Sharpton T.J."/>
            <person name="Stajich J.E."/>
            <person name="Park D.J."/>
            <person name="Whiston E."/>
            <person name="Hung C.-Y."/>
            <person name="McMahan C."/>
            <person name="White J."/>
            <person name="Sykes S."/>
            <person name="Heiman D."/>
            <person name="Young S."/>
            <person name="Zeng Q."/>
            <person name="Abouelleil A."/>
            <person name="Aftuck L."/>
            <person name="Bessette D."/>
            <person name="Brown A."/>
            <person name="FitzGerald M."/>
            <person name="Lui A."/>
            <person name="Macdonald J.P."/>
            <person name="Priest M."/>
            <person name="Orbach M.J."/>
            <person name="Galgiani J.N."/>
            <person name="Kirkland T.N."/>
            <person name="Cole G.T."/>
            <person name="Birren B.W."/>
            <person name="Henn M.R."/>
            <person name="Taylor J.W."/>
            <person name="Rounsley S.D."/>
        </authorList>
    </citation>
    <scope>NUCLEOTIDE SEQUENCE [LARGE SCALE GENOMIC DNA]</scope>
    <source>
        <strain evidence="3">RMSCC 3703</strain>
    </source>
</reference>
<evidence type="ECO:0000256" key="1">
    <source>
        <dbReference type="SAM" id="MobiDB-lite"/>
    </source>
</evidence>
<evidence type="ECO:0000313" key="3">
    <source>
        <dbReference type="Proteomes" id="UP000054559"/>
    </source>
</evidence>
<evidence type="ECO:0000313" key="2">
    <source>
        <dbReference type="EMBL" id="KMU72880.1"/>
    </source>
</evidence>
<feature type="region of interest" description="Disordered" evidence="1">
    <location>
        <begin position="41"/>
        <end position="63"/>
    </location>
</feature>
<dbReference type="EMBL" id="DS268227">
    <property type="protein sequence ID" value="KMU72880.1"/>
    <property type="molecule type" value="Genomic_DNA"/>
</dbReference>
<organism evidence="2 3">
    <name type="scientific">Coccidioides immitis RMSCC 3703</name>
    <dbReference type="NCBI Taxonomy" id="454286"/>
    <lineage>
        <taxon>Eukaryota</taxon>
        <taxon>Fungi</taxon>
        <taxon>Dikarya</taxon>
        <taxon>Ascomycota</taxon>
        <taxon>Pezizomycotina</taxon>
        <taxon>Eurotiomycetes</taxon>
        <taxon>Eurotiomycetidae</taxon>
        <taxon>Onygenales</taxon>
        <taxon>Onygenaceae</taxon>
        <taxon>Coccidioides</taxon>
    </lineage>
</organism>
<sequence length="129" mass="13567">MVLGRGRGVGYHFISPREELANLSDGTPISSCSISWDSLAHSDSSTAESSSPRSPVPCRQPREDSLTTAAILAQDCAFSRGSRCLGLCANGSLETPNRPGIQPSDMDPLPHKAKESGGRSPVSGETAQR</sequence>
<dbReference type="Proteomes" id="UP000054559">
    <property type="component" value="Unassembled WGS sequence"/>
</dbReference>
<protein>
    <submittedName>
        <fullName evidence="2">Uncharacterized protein</fullName>
    </submittedName>
</protein>
<feature type="compositionally biased region" description="Low complexity" evidence="1">
    <location>
        <begin position="41"/>
        <end position="53"/>
    </location>
</feature>
<feature type="compositionally biased region" description="Basic and acidic residues" evidence="1">
    <location>
        <begin position="108"/>
        <end position="117"/>
    </location>
</feature>
<accession>A0A0J8QKA9</accession>
<gene>
    <name evidence="2" type="ORF">CISG_09841</name>
</gene>
<feature type="region of interest" description="Disordered" evidence="1">
    <location>
        <begin position="89"/>
        <end position="129"/>
    </location>
</feature>